<gene>
    <name evidence="1" type="ORF">SUTH_00726</name>
</gene>
<evidence type="ECO:0008006" key="3">
    <source>
        <dbReference type="Google" id="ProtNLM"/>
    </source>
</evidence>
<dbReference type="SUPFAM" id="SSF53067">
    <property type="entry name" value="Actin-like ATPase domain"/>
    <property type="match status" value="1"/>
</dbReference>
<reference evidence="1 2" key="1">
    <citation type="journal article" date="2014" name="Syst. Appl. Microbiol.">
        <title>Complete genomes of freshwater sulfur oxidizers Sulfuricella denitrificans skB26 and Sulfuritalea hydrogenivorans sk43H: genetic insights into the sulfur oxidation pathway of betaproteobacteria.</title>
        <authorList>
            <person name="Watanabe T."/>
            <person name="Kojima H."/>
            <person name="Fukui M."/>
        </authorList>
    </citation>
    <scope>NUCLEOTIDE SEQUENCE [LARGE SCALE GENOMIC DNA]</scope>
    <source>
        <strain evidence="1">DSM22779</strain>
    </source>
</reference>
<dbReference type="InterPro" id="IPR043129">
    <property type="entry name" value="ATPase_NBD"/>
</dbReference>
<organism evidence="1 2">
    <name type="scientific">Sulfuritalea hydrogenivorans sk43H</name>
    <dbReference type="NCBI Taxonomy" id="1223802"/>
    <lineage>
        <taxon>Bacteria</taxon>
        <taxon>Pseudomonadati</taxon>
        <taxon>Pseudomonadota</taxon>
        <taxon>Betaproteobacteria</taxon>
        <taxon>Nitrosomonadales</taxon>
        <taxon>Sterolibacteriaceae</taxon>
        <taxon>Sulfuritalea</taxon>
    </lineage>
</organism>
<dbReference type="Proteomes" id="UP000031637">
    <property type="component" value="Chromosome"/>
</dbReference>
<name>W0SBY0_9PROT</name>
<dbReference type="HOGENOM" id="CLU_075009_1_0_4"/>
<accession>W0SBY0</accession>
<sequence>MPNFLKPRTEPGWLSVAMREGRVDLVHMRREPGRKPAVLLADSVEKGVDDEATLSALKKPMRLDHYRCTTLLSHGKYQLIQTDAVAGAPDEAREVVRWKLKDQVEFPVDTAAIDLLPIPSDGRTPQVFAAISPESAIAPLVQAFQAARVPLAAIDLPEMSQRNLATLFAEEGRGQATLIFDEDEGLLTFTRDGELLVVRHVELTARQLMTADGDRRGMLFERIALDVQRSLDNFDRMYSAIPLAHLLVAPIPGVDGFLAHLRANLTISVVPLDVSRVLDLGAVPALLDPLRQFQCLRAIGAALRDEPAAA</sequence>
<proteinExistence type="predicted"/>
<evidence type="ECO:0000313" key="1">
    <source>
        <dbReference type="EMBL" id="BAO28536.1"/>
    </source>
</evidence>
<dbReference type="STRING" id="1223802.SUTH_00726"/>
<dbReference type="KEGG" id="shd:SUTH_00726"/>
<dbReference type="EMBL" id="AP012547">
    <property type="protein sequence ID" value="BAO28536.1"/>
    <property type="molecule type" value="Genomic_DNA"/>
</dbReference>
<evidence type="ECO:0000313" key="2">
    <source>
        <dbReference type="Proteomes" id="UP000031637"/>
    </source>
</evidence>
<protein>
    <recommendedName>
        <fullName evidence="3">Agglutinin biogenesis protein MshI</fullName>
    </recommendedName>
</protein>
<keyword evidence="2" id="KW-1185">Reference proteome</keyword>
<dbReference type="AlphaFoldDB" id="W0SBY0"/>